<dbReference type="PRINTS" id="PR00702">
    <property type="entry name" value="ACRIFLAVINRP"/>
</dbReference>
<proteinExistence type="predicted"/>
<dbReference type="Gene3D" id="3.30.70.1440">
    <property type="entry name" value="Multidrug efflux transporter AcrB pore domain"/>
    <property type="match status" value="1"/>
</dbReference>
<feature type="transmembrane region" description="Helical" evidence="1">
    <location>
        <begin position="12"/>
        <end position="30"/>
    </location>
</feature>
<feature type="transmembrane region" description="Helical" evidence="1">
    <location>
        <begin position="336"/>
        <end position="354"/>
    </location>
</feature>
<dbReference type="Pfam" id="PF00873">
    <property type="entry name" value="ACR_tran"/>
    <property type="match status" value="1"/>
</dbReference>
<feature type="transmembrane region" description="Helical" evidence="1">
    <location>
        <begin position="464"/>
        <end position="486"/>
    </location>
</feature>
<reference evidence="2 3" key="1">
    <citation type="journal article" date="2015" name="Genome Announc.">
        <title>Complete Genome Sequence of the Novel Leech Symbiont Mucinivorans hirudinis M3T.</title>
        <authorList>
            <person name="Nelson M.C."/>
            <person name="Bomar L."/>
            <person name="Graf J."/>
        </authorList>
    </citation>
    <scope>NUCLEOTIDE SEQUENCE [LARGE SCALE GENOMIC DNA]</scope>
    <source>
        <strain evidence="3">M3</strain>
    </source>
</reference>
<feature type="transmembrane region" description="Helical" evidence="1">
    <location>
        <begin position="957"/>
        <end position="976"/>
    </location>
</feature>
<keyword evidence="3" id="KW-1185">Reference proteome</keyword>
<gene>
    <name evidence="2" type="ORF">BN938_0210</name>
</gene>
<dbReference type="InterPro" id="IPR001036">
    <property type="entry name" value="Acrflvin-R"/>
</dbReference>
<dbReference type="PANTHER" id="PTHR32063:SF18">
    <property type="entry name" value="CATION EFFLUX SYSTEM PROTEIN"/>
    <property type="match status" value="1"/>
</dbReference>
<feature type="transmembrane region" description="Helical" evidence="1">
    <location>
        <begin position="434"/>
        <end position="452"/>
    </location>
</feature>
<dbReference type="SUPFAM" id="SSF82714">
    <property type="entry name" value="Multidrug efflux transporter AcrB TolC docking domain, DN and DC subdomains"/>
    <property type="match status" value="2"/>
</dbReference>
<feature type="transmembrane region" description="Helical" evidence="1">
    <location>
        <begin position="390"/>
        <end position="413"/>
    </location>
</feature>
<dbReference type="Gene3D" id="3.30.2090.10">
    <property type="entry name" value="Multidrug efflux transporter AcrB TolC docking domain, DN and DC subdomains"/>
    <property type="match status" value="2"/>
</dbReference>
<accession>A0A060R5X2</accession>
<keyword evidence="1" id="KW-0812">Transmembrane</keyword>
<dbReference type="PANTHER" id="PTHR32063">
    <property type="match status" value="1"/>
</dbReference>
<dbReference type="Gene3D" id="3.30.70.1320">
    <property type="entry name" value="Multidrug efflux transporter AcrB pore domain like"/>
    <property type="match status" value="1"/>
</dbReference>
<protein>
    <submittedName>
        <fullName evidence="2">AcrB/D/F family transporter</fullName>
    </submittedName>
</protein>
<feature type="transmembrane region" description="Helical" evidence="1">
    <location>
        <begin position="982"/>
        <end position="1009"/>
    </location>
</feature>
<dbReference type="HOGENOM" id="CLU_002755_1_2_10"/>
<dbReference type="Gene3D" id="1.20.1640.10">
    <property type="entry name" value="Multidrug efflux transporter AcrB transmembrane domain"/>
    <property type="match status" value="2"/>
</dbReference>
<dbReference type="GO" id="GO:0005886">
    <property type="term" value="C:plasma membrane"/>
    <property type="evidence" value="ECO:0007669"/>
    <property type="project" value="TreeGrafter"/>
</dbReference>
<dbReference type="Proteomes" id="UP000027616">
    <property type="component" value="Chromosome I"/>
</dbReference>
<dbReference type="STRING" id="1433126.BN938_0210"/>
<evidence type="ECO:0000313" key="2">
    <source>
        <dbReference type="EMBL" id="CDN30316.1"/>
    </source>
</evidence>
<sequence length="1014" mass="110789">MNIPKFALDNSKLVYFFLIMMLIGGIFSFGKLGKKEDAPFVIKSVVLITQYPGATPAEVEKLITEPIEREVQSLAGVDKIRSESTFGMSKITVELDPATPPGVIPQKWDEMRRKVLNIQPRLPQGCSSIIVNDDFGDVFGIYYALVADQGYSWDEMRRYAQMIKTELVTVPGVQKVSLFGEQTEVVNIFITTSTLANLGIDPNQIVQIISSQNQLVNTGTLQTGEVNLTVVASGTYANLQDIRDQVITNSEGVQLSIGDFAVVEKGYLDPPNNIMKVNGKRAIGVGVASLESVDVVKTGELVDAKIKSFMPLIPVGMELEPLYLENVIAAEANNGFIINLIESIAIVILIIMLVMGLRSGVLIGSSLLFSIGGTMLLMLFMGVGLNRTSLAGFIIAMGMLVDNAIVVTDNAQVMIKRGVPKRKALIDAAIQPQWGLLGATFIAIVSFLPLYLAPSAVAEIVKPLFIVLALSLGLSWILALTQTPLFGSFMLKDPKAGIVDKDPYDKPIYNRFARFLAKLIRFRWLTIGSVLALFAVAMWVMSIAPSSFFPNLDKPYFRADCVLPDGYSIHQMDKEMSELSDWLQEQPGVKNVSITVGSTPLRYYLASTSIGPKPNCGNFLVELETSDSTASICDRFSAYAKENYPNMLVRASLFKLSPAVEAAIEIGFIGENPDTLVMLAEKAKALMRECDMVTDVRSDWGNKVAVVNPVYSQEKGQRLGVTRQTVASYTKLATNGLTMGDFRQGDQFMPILLKDANIDEFNLANFGSLPVFTPRGGVVALDQVIDSISNSFQYGMLKRYQRQLTLRAQCDPLMGANTAAAYSQVYNHVFDRMEAELPNGYQIKVFGEQESQTESNQALAANMPLTFFLIFATLLLLFRVYRKPLIILLMIPLIFVGVVFGLAVSGKMLDFFAILGLLGLVGMNIKNAVVLVDQIDIEIAGGLAPLQAVIQATKSRIVPVVMASGTTILGMLPLLPDALFGGMAAVIMGGLFVATFLTIFVLPVTYCTIMRIKN</sequence>
<dbReference type="PATRIC" id="fig|1433126.3.peg.208"/>
<dbReference type="GO" id="GO:0042910">
    <property type="term" value="F:xenobiotic transmembrane transporter activity"/>
    <property type="evidence" value="ECO:0007669"/>
    <property type="project" value="TreeGrafter"/>
</dbReference>
<dbReference type="SUPFAM" id="SSF82693">
    <property type="entry name" value="Multidrug efflux transporter AcrB pore domain, PN1, PN2, PC1 and PC2 subdomains"/>
    <property type="match status" value="3"/>
</dbReference>
<keyword evidence="1" id="KW-1133">Transmembrane helix</keyword>
<feature type="transmembrane region" description="Helical" evidence="1">
    <location>
        <begin position="859"/>
        <end position="878"/>
    </location>
</feature>
<name>A0A060R5X2_9BACT</name>
<dbReference type="SUPFAM" id="SSF82866">
    <property type="entry name" value="Multidrug efflux transporter AcrB transmembrane domain"/>
    <property type="match status" value="2"/>
</dbReference>
<dbReference type="EMBL" id="HG934468">
    <property type="protein sequence ID" value="CDN30316.1"/>
    <property type="molecule type" value="Genomic_DNA"/>
</dbReference>
<keyword evidence="1" id="KW-0472">Membrane</keyword>
<dbReference type="Gene3D" id="3.30.70.1430">
    <property type="entry name" value="Multidrug efflux transporter AcrB pore domain"/>
    <property type="match status" value="2"/>
</dbReference>
<dbReference type="InterPro" id="IPR027463">
    <property type="entry name" value="AcrB_DN_DC_subdom"/>
</dbReference>
<dbReference type="OrthoDB" id="9798415at2"/>
<dbReference type="KEGG" id="rbc:BN938_0210"/>
<feature type="transmembrane region" description="Helical" evidence="1">
    <location>
        <begin position="885"/>
        <end position="905"/>
    </location>
</feature>
<dbReference type="AlphaFoldDB" id="A0A060R5X2"/>
<dbReference type="eggNOG" id="COG0841">
    <property type="taxonomic scope" value="Bacteria"/>
</dbReference>
<evidence type="ECO:0000313" key="3">
    <source>
        <dbReference type="Proteomes" id="UP000027616"/>
    </source>
</evidence>
<feature type="transmembrane region" description="Helical" evidence="1">
    <location>
        <begin position="361"/>
        <end position="384"/>
    </location>
</feature>
<feature type="transmembrane region" description="Helical" evidence="1">
    <location>
        <begin position="524"/>
        <end position="544"/>
    </location>
</feature>
<organism evidence="2 3">
    <name type="scientific">Mucinivorans hirudinis</name>
    <dbReference type="NCBI Taxonomy" id="1433126"/>
    <lineage>
        <taxon>Bacteria</taxon>
        <taxon>Pseudomonadati</taxon>
        <taxon>Bacteroidota</taxon>
        <taxon>Bacteroidia</taxon>
        <taxon>Bacteroidales</taxon>
        <taxon>Rikenellaceae</taxon>
        <taxon>Mucinivorans</taxon>
    </lineage>
</organism>
<evidence type="ECO:0000256" key="1">
    <source>
        <dbReference type="SAM" id="Phobius"/>
    </source>
</evidence>
<feature type="transmembrane region" description="Helical" evidence="1">
    <location>
        <begin position="911"/>
        <end position="932"/>
    </location>
</feature>